<keyword evidence="2" id="KW-0732">Signal</keyword>
<dbReference type="InterPro" id="IPR014094">
    <property type="entry name" value="LpoB"/>
</dbReference>
<dbReference type="Gene3D" id="3.40.50.10610">
    <property type="entry name" value="ABC-type transport auxiliary lipoprotein component"/>
    <property type="match status" value="1"/>
</dbReference>
<evidence type="ECO:0000256" key="2">
    <source>
        <dbReference type="SAM" id="SignalP"/>
    </source>
</evidence>
<organism evidence="3 4">
    <name type="scientific">Rariglobus hedericola</name>
    <dbReference type="NCBI Taxonomy" id="2597822"/>
    <lineage>
        <taxon>Bacteria</taxon>
        <taxon>Pseudomonadati</taxon>
        <taxon>Verrucomicrobiota</taxon>
        <taxon>Opitutia</taxon>
        <taxon>Opitutales</taxon>
        <taxon>Opitutaceae</taxon>
        <taxon>Rariglobus</taxon>
    </lineage>
</organism>
<feature type="signal peptide" evidence="2">
    <location>
        <begin position="1"/>
        <end position="28"/>
    </location>
</feature>
<evidence type="ECO:0000256" key="1">
    <source>
        <dbReference type="NCBIfam" id="TIGR02722"/>
    </source>
</evidence>
<dbReference type="Proteomes" id="UP000315648">
    <property type="component" value="Unassembled WGS sequence"/>
</dbReference>
<evidence type="ECO:0000313" key="3">
    <source>
        <dbReference type="EMBL" id="TSJ76582.1"/>
    </source>
</evidence>
<dbReference type="PROSITE" id="PS51257">
    <property type="entry name" value="PROKAR_LIPOPROTEIN"/>
    <property type="match status" value="1"/>
</dbReference>
<keyword evidence="4" id="KW-1185">Reference proteome</keyword>
<dbReference type="RefSeq" id="WP_144230339.1">
    <property type="nucleotide sequence ID" value="NZ_CBCRVV010000004.1"/>
</dbReference>
<evidence type="ECO:0000313" key="4">
    <source>
        <dbReference type="Proteomes" id="UP000315648"/>
    </source>
</evidence>
<dbReference type="EMBL" id="VMBG01000002">
    <property type="protein sequence ID" value="TSJ76582.1"/>
    <property type="molecule type" value="Genomic_DNA"/>
</dbReference>
<protein>
    <recommendedName>
        <fullName evidence="1">Penicillin-binding protein activator LpoB</fullName>
    </recommendedName>
</protein>
<sequence>MTTLRFKTALLAGVLAPVAFVFSGCQSAQVRNVDASGPQALNTAGINSQDWSNAADQLINSLLTSGALDRAPSQPAVLAIDRVLNNTQLNVDTDLLIKKIRVALTQTGKVAITNTMGLGERAVVASEAAELDEMTTGKKAKVIAPHFTLYAKLIQQVDRLNGVTQNTYTFQMSLINVKTGLTVWEEDREIAKQSKKSAVGW</sequence>
<dbReference type="Pfam" id="PF13036">
    <property type="entry name" value="LpoB"/>
    <property type="match status" value="1"/>
</dbReference>
<gene>
    <name evidence="3" type="primary">lpoB</name>
    <name evidence="3" type="ORF">FPL22_10655</name>
</gene>
<dbReference type="OrthoDB" id="272776at2"/>
<comment type="caution">
    <text evidence="3">The sequence shown here is derived from an EMBL/GenBank/DDBJ whole genome shotgun (WGS) entry which is preliminary data.</text>
</comment>
<name>A0A556QIX8_9BACT</name>
<accession>A0A556QIX8</accession>
<dbReference type="NCBIfam" id="TIGR02722">
    <property type="entry name" value="lp"/>
    <property type="match status" value="1"/>
</dbReference>
<feature type="chain" id="PRO_5021920284" description="Penicillin-binding protein activator LpoB" evidence="2">
    <location>
        <begin position="29"/>
        <end position="201"/>
    </location>
</feature>
<reference evidence="3 4" key="1">
    <citation type="submission" date="2019-07" db="EMBL/GenBank/DDBJ databases">
        <title>Description of 53C-WASEF.</title>
        <authorList>
            <person name="Pitt A."/>
            <person name="Hahn M.W."/>
        </authorList>
    </citation>
    <scope>NUCLEOTIDE SEQUENCE [LARGE SCALE GENOMIC DNA]</scope>
    <source>
        <strain evidence="3 4">53C-WASEF</strain>
    </source>
</reference>
<proteinExistence type="predicted"/>
<dbReference type="AlphaFoldDB" id="A0A556QIX8"/>